<evidence type="ECO:0000313" key="2">
    <source>
        <dbReference type="EMBL" id="KEO73081.1"/>
    </source>
</evidence>
<keyword evidence="1" id="KW-1133">Transmembrane helix</keyword>
<dbReference type="Proteomes" id="UP000027821">
    <property type="component" value="Unassembled WGS sequence"/>
</dbReference>
<reference evidence="2 3" key="1">
    <citation type="submission" date="2014-04" db="EMBL/GenBank/DDBJ databases">
        <title>Characterization and application of a salt tolerant electro-active bacterium.</title>
        <authorList>
            <person name="Yang L."/>
            <person name="Wei S."/>
            <person name="Tay Q.X.M."/>
        </authorList>
    </citation>
    <scope>NUCLEOTIDE SEQUENCE [LARGE SCALE GENOMIC DNA]</scope>
    <source>
        <strain evidence="2 3">LY1</strain>
    </source>
</reference>
<accession>A0A074KSZ8</accession>
<sequence length="352" mass="40868">MPMLVSGQILENYNPSIRVFHASDLYYSPERASIDINVKDFPLSEYKLQVPARSSVFLDNVLWFYAANDSVVQVETALLRQGEVTVRKLSIVKKDLAREDISILKGYFVKDKVESVPVLQEEYPISRRNKEVVTEFFYMALFIILFLLALFKIIYPLLFTLLMNPMSIFSSEDFSDNVTRPRIFSSDVIFYLMVFNMLFMLLIVCSVYYMDLPVLREVLKNELDFMFLIWLAGTVCLLILALVKLLWLKVSTAIYGIGRLEFIHFFYMLRIITFALLPVFLILTIVISNDLMASKSLMPYLLSMFFMLYIIGIAMLFFLMTKKVSFKNYHLFSYLCTAEVVPFLVIAKLIIG</sequence>
<feature type="transmembrane region" description="Helical" evidence="1">
    <location>
        <begin position="300"/>
        <end position="319"/>
    </location>
</feature>
<dbReference type="AlphaFoldDB" id="A0A074KSZ8"/>
<gene>
    <name evidence="2" type="ORF">EL17_15850</name>
</gene>
<evidence type="ECO:0000313" key="3">
    <source>
        <dbReference type="Proteomes" id="UP000027821"/>
    </source>
</evidence>
<feature type="transmembrane region" description="Helical" evidence="1">
    <location>
        <begin position="267"/>
        <end position="288"/>
    </location>
</feature>
<dbReference type="Pfam" id="PF14093">
    <property type="entry name" value="DUF4271"/>
    <property type="match status" value="1"/>
</dbReference>
<feature type="transmembrane region" description="Helical" evidence="1">
    <location>
        <begin position="136"/>
        <end position="162"/>
    </location>
</feature>
<evidence type="ECO:0000256" key="1">
    <source>
        <dbReference type="SAM" id="Phobius"/>
    </source>
</evidence>
<evidence type="ECO:0008006" key="4">
    <source>
        <dbReference type="Google" id="ProtNLM"/>
    </source>
</evidence>
<keyword evidence="1" id="KW-0472">Membrane</keyword>
<keyword evidence="3" id="KW-1185">Reference proteome</keyword>
<keyword evidence="1" id="KW-0812">Transmembrane</keyword>
<organism evidence="2 3">
    <name type="scientific">Anditalea andensis</name>
    <dbReference type="NCBI Taxonomy" id="1048983"/>
    <lineage>
        <taxon>Bacteria</taxon>
        <taxon>Pseudomonadati</taxon>
        <taxon>Bacteroidota</taxon>
        <taxon>Cytophagia</taxon>
        <taxon>Cytophagales</taxon>
        <taxon>Cytophagaceae</taxon>
        <taxon>Anditalea</taxon>
    </lineage>
</organism>
<dbReference type="InterPro" id="IPR025367">
    <property type="entry name" value="DUF4271"/>
</dbReference>
<proteinExistence type="predicted"/>
<dbReference type="STRING" id="1048983.EL17_15850"/>
<name>A0A074KSZ8_9BACT</name>
<feature type="transmembrane region" description="Helical" evidence="1">
    <location>
        <begin position="188"/>
        <end position="210"/>
    </location>
</feature>
<dbReference type="EMBL" id="JMIH01000023">
    <property type="protein sequence ID" value="KEO73081.1"/>
    <property type="molecule type" value="Genomic_DNA"/>
</dbReference>
<comment type="caution">
    <text evidence="2">The sequence shown here is derived from an EMBL/GenBank/DDBJ whole genome shotgun (WGS) entry which is preliminary data.</text>
</comment>
<feature type="transmembrane region" description="Helical" evidence="1">
    <location>
        <begin position="225"/>
        <end position="247"/>
    </location>
</feature>
<protein>
    <recommendedName>
        <fullName evidence="4">DUF4271 domain-containing protein</fullName>
    </recommendedName>
</protein>
<feature type="transmembrane region" description="Helical" evidence="1">
    <location>
        <begin position="331"/>
        <end position="351"/>
    </location>
</feature>